<dbReference type="EMBL" id="BSXV01002892">
    <property type="protein sequence ID" value="GME97007.1"/>
    <property type="molecule type" value="Genomic_DNA"/>
</dbReference>
<reference evidence="1" key="1">
    <citation type="submission" date="2023-04" db="EMBL/GenBank/DDBJ databases">
        <title>Candida boidinii NBRC 1967.</title>
        <authorList>
            <person name="Ichikawa N."/>
            <person name="Sato H."/>
            <person name="Tonouchi N."/>
        </authorList>
    </citation>
    <scope>NUCLEOTIDE SEQUENCE</scope>
    <source>
        <strain evidence="1">NBRC 1967</strain>
    </source>
</reference>
<dbReference type="Proteomes" id="UP001165101">
    <property type="component" value="Unassembled WGS sequence"/>
</dbReference>
<organism evidence="1 2">
    <name type="scientific">Candida boidinii</name>
    <name type="common">Yeast</name>
    <dbReference type="NCBI Taxonomy" id="5477"/>
    <lineage>
        <taxon>Eukaryota</taxon>
        <taxon>Fungi</taxon>
        <taxon>Dikarya</taxon>
        <taxon>Ascomycota</taxon>
        <taxon>Saccharomycotina</taxon>
        <taxon>Pichiomycetes</taxon>
        <taxon>Pichiales</taxon>
        <taxon>Pichiaceae</taxon>
        <taxon>Ogataea</taxon>
        <taxon>Ogataea/Candida clade</taxon>
    </lineage>
</organism>
<evidence type="ECO:0000313" key="1">
    <source>
        <dbReference type="EMBL" id="GME97007.1"/>
    </source>
</evidence>
<accession>A0ACB5TX68</accession>
<gene>
    <name evidence="1" type="ORF">Cboi01_000446900</name>
</gene>
<keyword evidence="2" id="KW-1185">Reference proteome</keyword>
<protein>
    <submittedName>
        <fullName evidence="1">Unnamed protein product</fullName>
    </submittedName>
</protein>
<evidence type="ECO:0000313" key="2">
    <source>
        <dbReference type="Proteomes" id="UP001165101"/>
    </source>
</evidence>
<sequence length="539" mass="62111">MLGLMDPASLDGEYFCYFKDSKKCPLPKTPEVDISYMWPEKPEKALVAPTPGKDLVNVLHISDFHIELDYTIGGEANCTNSMCCTPQSKNALKVPSGYDYSSDLTDDEKSGINFYNSSYIEGIFTKGDQLHANETSWLPAFAYGYYECDAPEVLINSSLDSITQYQQEHNISFDFAIFTGDLVDHDETRLTSYEVTVESEEIIFRDVKYKIKDIPLFSVLGNHDTFPYGELAQEKSGFANMFDWNAELMAEMWMDYSWIDFDTAKQVKSHYTGFSVETKDGLKVIALNSNCWYYKNNYAYWNMTGDPDSFGQFEFLVDELIESEAKDQRVWIINHIPASSDLLPLQSKLFADVIERFSPYTIAHVFNGHTHRDEFQVLYKGNGTDDDAKTIDNVIANTWIAQAVTPWVENNPAWRYYEVDKKTFSIMNSFNFYTRLNETFYSNGDEPVWEFEYSARDAYGIEWPEDAPLNATYWHLVGESIHSNVSALQDYENYAKRFSPYTGDCTDGDCDLDWCYVTSFTYDQYENCKKVHNLKSPTY</sequence>
<proteinExistence type="predicted"/>
<name>A0ACB5TX68_CANBO</name>
<comment type="caution">
    <text evidence="1">The sequence shown here is derived from an EMBL/GenBank/DDBJ whole genome shotgun (WGS) entry which is preliminary data.</text>
</comment>